<organism evidence="1 3">
    <name type="scientific">Methylomonas rapida</name>
    <dbReference type="NCBI Taxonomy" id="2963939"/>
    <lineage>
        <taxon>Bacteria</taxon>
        <taxon>Pseudomonadati</taxon>
        <taxon>Pseudomonadota</taxon>
        <taxon>Gammaproteobacteria</taxon>
        <taxon>Methylococcales</taxon>
        <taxon>Methylococcaceae</taxon>
        <taxon>Methylomonas</taxon>
    </lineage>
</organism>
<protein>
    <submittedName>
        <fullName evidence="1">Uncharacterized protein</fullName>
    </submittedName>
</protein>
<evidence type="ECO:0000313" key="2">
    <source>
        <dbReference type="EMBL" id="WAR46919.1"/>
    </source>
</evidence>
<dbReference type="EMBL" id="CP113517">
    <property type="protein sequence ID" value="WAR46919.1"/>
    <property type="molecule type" value="Genomic_DNA"/>
</dbReference>
<accession>A0ABY7GG06</accession>
<proteinExistence type="predicted"/>
<evidence type="ECO:0000313" key="1">
    <source>
        <dbReference type="EMBL" id="WAR44202.1"/>
    </source>
</evidence>
<gene>
    <name evidence="2" type="ORF">NM686_010520</name>
    <name evidence="1" type="ORF">NM686_017765</name>
</gene>
<evidence type="ECO:0000313" key="3">
    <source>
        <dbReference type="Proteomes" id="UP001162780"/>
    </source>
</evidence>
<name>A0ABY7GG06_9GAMM</name>
<keyword evidence="3" id="KW-1185">Reference proteome</keyword>
<reference evidence="1" key="1">
    <citation type="submission" date="2022-11" db="EMBL/GenBank/DDBJ databases">
        <title>Methylomonas rapida sp. nov., Carotenoid-Producing Obligate Methanotrophs with High Growth Characteristics and Biotechnological Potential.</title>
        <authorList>
            <person name="Tikhonova E.N."/>
            <person name="Suleimanov R.Z."/>
            <person name="Miroshnikov K."/>
            <person name="Oshkin I.Y."/>
            <person name="Belova S.E."/>
            <person name="Danilova O.V."/>
            <person name="Ashikhmin A."/>
            <person name="Konopkin A."/>
            <person name="But S.Y."/>
            <person name="Khmelenina V.N."/>
            <person name="Kuznetsov N."/>
            <person name="Pimenov N.V."/>
            <person name="Dedysh S.N."/>
        </authorList>
    </citation>
    <scope>NUCLEOTIDE SEQUENCE</scope>
    <source>
        <strain evidence="1">MP1</strain>
    </source>
</reference>
<sequence length="80" mass="9455">MSLTKQLPKLTDTQIHELHNRLLEACTAMELGGDWREVFRRARHRRTGRMRRLYELLYNADRADIDRAAKHLVDPLNDGQ</sequence>
<dbReference type="RefSeq" id="WP_255189182.1">
    <property type="nucleotide sequence ID" value="NZ_CP113517.1"/>
</dbReference>
<dbReference type="Proteomes" id="UP001162780">
    <property type="component" value="Chromosome"/>
</dbReference>
<dbReference type="EMBL" id="CP113517">
    <property type="protein sequence ID" value="WAR44202.1"/>
    <property type="molecule type" value="Genomic_DNA"/>
</dbReference>